<evidence type="ECO:0000313" key="2">
    <source>
        <dbReference type="EMBL" id="CAF4625006.1"/>
    </source>
</evidence>
<feature type="compositionally biased region" description="Polar residues" evidence="1">
    <location>
        <begin position="176"/>
        <end position="187"/>
    </location>
</feature>
<dbReference type="EMBL" id="CAJOBQ010004026">
    <property type="protein sequence ID" value="CAF4625006.1"/>
    <property type="molecule type" value="Genomic_DNA"/>
</dbReference>
<dbReference type="AlphaFoldDB" id="A0A821DSL0"/>
<accession>A0A821DSL0</accession>
<comment type="caution">
    <text evidence="2">The sequence shown here is derived from an EMBL/GenBank/DDBJ whole genome shotgun (WGS) entry which is preliminary data.</text>
</comment>
<reference evidence="2" key="1">
    <citation type="submission" date="2021-02" db="EMBL/GenBank/DDBJ databases">
        <authorList>
            <person name="Nowell W R."/>
        </authorList>
    </citation>
    <scope>NUCLEOTIDE SEQUENCE</scope>
</reference>
<evidence type="ECO:0000256" key="1">
    <source>
        <dbReference type="SAM" id="MobiDB-lite"/>
    </source>
</evidence>
<feature type="compositionally biased region" description="Polar residues" evidence="1">
    <location>
        <begin position="148"/>
        <end position="157"/>
    </location>
</feature>
<sequence length="187" mass="22928">MCLLQSINHNDDKQMRRFRLLVKQRLLELLEFNRHSKIELVDKQNRKIYITYQYVVDFEHYKNILQSYDKCITLTQKPSRQQSQVEMRIAILTTDNDHFIQESTKNQELIIKDYQKPKEFQNKLIIHYTHEKRFNTRKRDMHRIFQDTFANTSNNRNQTDRWEHKWQKHNERTDSKAPTTGNTEKQS</sequence>
<dbReference type="Proteomes" id="UP000663862">
    <property type="component" value="Unassembled WGS sequence"/>
</dbReference>
<protein>
    <submittedName>
        <fullName evidence="2">Uncharacterized protein</fullName>
    </submittedName>
</protein>
<organism evidence="2 3">
    <name type="scientific">Rotaria socialis</name>
    <dbReference type="NCBI Taxonomy" id="392032"/>
    <lineage>
        <taxon>Eukaryota</taxon>
        <taxon>Metazoa</taxon>
        <taxon>Spiralia</taxon>
        <taxon>Gnathifera</taxon>
        <taxon>Rotifera</taxon>
        <taxon>Eurotatoria</taxon>
        <taxon>Bdelloidea</taxon>
        <taxon>Philodinida</taxon>
        <taxon>Philodinidae</taxon>
        <taxon>Rotaria</taxon>
    </lineage>
</organism>
<evidence type="ECO:0000313" key="3">
    <source>
        <dbReference type="Proteomes" id="UP000663862"/>
    </source>
</evidence>
<feature type="region of interest" description="Disordered" evidence="1">
    <location>
        <begin position="147"/>
        <end position="187"/>
    </location>
</feature>
<gene>
    <name evidence="2" type="ORF">TSG867_LOCUS29259</name>
</gene>
<proteinExistence type="predicted"/>
<feature type="compositionally biased region" description="Basic and acidic residues" evidence="1">
    <location>
        <begin position="158"/>
        <end position="175"/>
    </location>
</feature>
<name>A0A821DSL0_9BILA</name>